<comment type="caution">
    <text evidence="5">The sequence shown here is derived from an EMBL/GenBank/DDBJ whole genome shotgun (WGS) entry which is preliminary data.</text>
</comment>
<evidence type="ECO:0000313" key="5">
    <source>
        <dbReference type="EMBL" id="MCS3919290.1"/>
    </source>
</evidence>
<accession>A0ABT2EN64</accession>
<dbReference type="Gene3D" id="3.30.910.20">
    <property type="entry name" value="Skp domain"/>
    <property type="match status" value="1"/>
</dbReference>
<name>A0ABT2EN64_9BACT</name>
<dbReference type="InterPro" id="IPR024930">
    <property type="entry name" value="Skp_dom_sf"/>
</dbReference>
<evidence type="ECO:0000313" key="6">
    <source>
        <dbReference type="Proteomes" id="UP001204798"/>
    </source>
</evidence>
<dbReference type="RefSeq" id="WP_259095569.1">
    <property type="nucleotide sequence ID" value="NZ_CP130454.1"/>
</dbReference>
<evidence type="ECO:0000256" key="3">
    <source>
        <dbReference type="SAM" id="Coils"/>
    </source>
</evidence>
<gene>
    <name evidence="5" type="ORF">M2350_001703</name>
</gene>
<proteinExistence type="inferred from homology"/>
<reference evidence="5 6" key="1">
    <citation type="submission" date="2022-08" db="EMBL/GenBank/DDBJ databases">
        <title>Bacterial and archaeal communities from various locations to study Microbial Dark Matter (Phase II).</title>
        <authorList>
            <person name="Stepanauskas R."/>
        </authorList>
    </citation>
    <scope>NUCLEOTIDE SEQUENCE [LARGE SCALE GENOMIC DNA]</scope>
    <source>
        <strain evidence="5 6">PD1</strain>
    </source>
</reference>
<dbReference type="Proteomes" id="UP001204798">
    <property type="component" value="Unassembled WGS sequence"/>
</dbReference>
<dbReference type="SMART" id="SM00935">
    <property type="entry name" value="OmpH"/>
    <property type="match status" value="1"/>
</dbReference>
<feature type="region of interest" description="Disordered" evidence="4">
    <location>
        <begin position="216"/>
        <end position="235"/>
    </location>
</feature>
<evidence type="ECO:0000256" key="1">
    <source>
        <dbReference type="ARBA" id="ARBA00009091"/>
    </source>
</evidence>
<feature type="coiled-coil region" evidence="3">
    <location>
        <begin position="143"/>
        <end position="177"/>
    </location>
</feature>
<keyword evidence="2" id="KW-0732">Signal</keyword>
<organism evidence="5 6">
    <name type="scientific">Candidatus Fervidibacter sacchari</name>
    <dbReference type="NCBI Taxonomy" id="1448929"/>
    <lineage>
        <taxon>Bacteria</taxon>
        <taxon>Candidatus Fervidibacterota</taxon>
        <taxon>Candidatus Fervidibacter</taxon>
    </lineage>
</organism>
<comment type="similarity">
    <text evidence="1">Belongs to the Skp family.</text>
</comment>
<dbReference type="Pfam" id="PF03938">
    <property type="entry name" value="OmpH"/>
    <property type="match status" value="1"/>
</dbReference>
<keyword evidence="3" id="KW-0175">Coiled coil</keyword>
<protein>
    <submittedName>
        <fullName evidence="5">Skp family chaperone for outer membrane proteins</fullName>
    </submittedName>
</protein>
<dbReference type="PANTHER" id="PTHR35089">
    <property type="entry name" value="CHAPERONE PROTEIN SKP"/>
    <property type="match status" value="1"/>
</dbReference>
<keyword evidence="6" id="KW-1185">Reference proteome</keyword>
<sequence>MRRVLVAALVVSALTVLVWQKGLPTTQGQLKVGVLNIAKISREVQNIAELRRTFDEQRRAYLELINLRQNFLMLTGLEWADLRRLLSRPQRTKSDEQRIQELRRISFEREAELQRLQQTPPDKLSPQERSRLEQLVQIWREGRADVERLKSLMDEELKRLEEQLNKLVDEKLQEAVRKVADQQGLDLVLDRSVVYFVRGDCLDVTDAVLSVLTEALKTSEKSPESQTTEKEAKPQ</sequence>
<feature type="compositionally biased region" description="Basic and acidic residues" evidence="4">
    <location>
        <begin position="217"/>
        <end position="235"/>
    </location>
</feature>
<evidence type="ECO:0000256" key="4">
    <source>
        <dbReference type="SAM" id="MobiDB-lite"/>
    </source>
</evidence>
<evidence type="ECO:0000256" key="2">
    <source>
        <dbReference type="ARBA" id="ARBA00022729"/>
    </source>
</evidence>
<dbReference type="InterPro" id="IPR005632">
    <property type="entry name" value="Chaperone_Skp"/>
</dbReference>
<dbReference type="PANTHER" id="PTHR35089:SF1">
    <property type="entry name" value="CHAPERONE PROTEIN SKP"/>
    <property type="match status" value="1"/>
</dbReference>
<dbReference type="SUPFAM" id="SSF111384">
    <property type="entry name" value="OmpH-like"/>
    <property type="match status" value="1"/>
</dbReference>
<dbReference type="EMBL" id="JANUCP010000003">
    <property type="protein sequence ID" value="MCS3919290.1"/>
    <property type="molecule type" value="Genomic_DNA"/>
</dbReference>